<dbReference type="STRING" id="85558.T45_07356"/>
<feature type="compositionally biased region" description="Low complexity" evidence="1">
    <location>
        <begin position="139"/>
        <end position="156"/>
    </location>
</feature>
<feature type="region of interest" description="Disordered" evidence="1">
    <location>
        <begin position="65"/>
        <end position="85"/>
    </location>
</feature>
<dbReference type="EMBL" id="AEJB01000622">
    <property type="protein sequence ID" value="ELP62342.1"/>
    <property type="molecule type" value="Genomic_DNA"/>
</dbReference>
<keyword evidence="2" id="KW-1133">Transmembrane helix</keyword>
<keyword evidence="2" id="KW-0812">Transmembrane</keyword>
<reference evidence="3 4" key="1">
    <citation type="journal article" date="2011" name="Plasmid">
        <title>Streptomyces turgidiscabies Car8 contains a modular pathogenicity island that shares virulence genes with other actinobacterial plant pathogens.</title>
        <authorList>
            <person name="Huguet-Tapia J.C."/>
            <person name="Badger J.H."/>
            <person name="Loria R."/>
            <person name="Pettis G.S."/>
        </authorList>
    </citation>
    <scope>NUCLEOTIDE SEQUENCE [LARGE SCALE GENOMIC DNA]</scope>
    <source>
        <strain evidence="3 4">Car8</strain>
    </source>
</reference>
<sequence length="399" mass="43187">METLWDHLEISLVSDNQSGGKPSEEPELSLPDDVWEKFTRDTERDIRASAQKEPSARARMVTERLRQQDARGEQPVGWRTDPARQNAADRAARRRRWWAVIGVPLAIAVAVVAMKPSLLPGDPFGFAGSDATADASPLPEETVAPSAPPSAVDPDVPTLARPFAGSPAERYSDGAAGIVLPQAKAVGPFSKAEVERVLRQSKQFLIDANLDRGTLRGGRPASALKAIDPAQRDLLGELNVSLRKPDKKNDPLLMFSRFDPAEVRLTGNVIKTRGRMTFAAGKSHTVVVHTDYTFVYPLVHADAGATEVARTIVRRIIDIVLYDPAKYEVTSGKISVTRYDSTFGNSDCDVNDGYFHPHFDSDTATTGANPTGPTVDPYDRSGDGAAETGDGKCGIVTRS</sequence>
<feature type="region of interest" description="Disordered" evidence="1">
    <location>
        <begin position="130"/>
        <end position="156"/>
    </location>
</feature>
<accession>L7ETJ4</accession>
<evidence type="ECO:0000313" key="3">
    <source>
        <dbReference type="EMBL" id="ELP62342.1"/>
    </source>
</evidence>
<comment type="caution">
    <text evidence="3">The sequence shown here is derived from an EMBL/GenBank/DDBJ whole genome shotgun (WGS) entry which is preliminary data.</text>
</comment>
<gene>
    <name evidence="3" type="ORF">STRTUCAR8_06865</name>
</gene>
<evidence type="ECO:0000256" key="1">
    <source>
        <dbReference type="SAM" id="MobiDB-lite"/>
    </source>
</evidence>
<keyword evidence="2" id="KW-0472">Membrane</keyword>
<name>L7ETJ4_STRT8</name>
<protein>
    <submittedName>
        <fullName evidence="3">Uncharacterized protein</fullName>
    </submittedName>
</protein>
<feature type="compositionally biased region" description="Low complexity" evidence="1">
    <location>
        <begin position="363"/>
        <end position="374"/>
    </location>
</feature>
<dbReference type="Proteomes" id="UP000010931">
    <property type="component" value="Unassembled WGS sequence"/>
</dbReference>
<feature type="transmembrane region" description="Helical" evidence="2">
    <location>
        <begin position="97"/>
        <end position="114"/>
    </location>
</feature>
<proteinExistence type="predicted"/>
<evidence type="ECO:0000256" key="2">
    <source>
        <dbReference type="SAM" id="Phobius"/>
    </source>
</evidence>
<keyword evidence="4" id="KW-1185">Reference proteome</keyword>
<dbReference type="PATRIC" id="fig|698760.3.peg.8725"/>
<evidence type="ECO:0000313" key="4">
    <source>
        <dbReference type="Proteomes" id="UP000010931"/>
    </source>
</evidence>
<organism evidence="3 4">
    <name type="scientific">Streptomyces turgidiscabies (strain Car8)</name>
    <dbReference type="NCBI Taxonomy" id="698760"/>
    <lineage>
        <taxon>Bacteria</taxon>
        <taxon>Bacillati</taxon>
        <taxon>Actinomycetota</taxon>
        <taxon>Actinomycetes</taxon>
        <taxon>Kitasatosporales</taxon>
        <taxon>Streptomycetaceae</taxon>
        <taxon>Streptomyces</taxon>
    </lineage>
</organism>
<feature type="region of interest" description="Disordered" evidence="1">
    <location>
        <begin position="361"/>
        <end position="399"/>
    </location>
</feature>
<dbReference type="AlphaFoldDB" id="L7ETJ4"/>